<dbReference type="GO" id="GO:0045505">
    <property type="term" value="F:dynein intermediate chain binding"/>
    <property type="evidence" value="ECO:0000318"/>
    <property type="project" value="GO_Central"/>
</dbReference>
<dbReference type="CDD" id="cd21451">
    <property type="entry name" value="DLC-like_TCTEX1D"/>
    <property type="match status" value="1"/>
</dbReference>
<dbReference type="Gene3D" id="3.30.1140.40">
    <property type="entry name" value="Tctex-1"/>
    <property type="match status" value="1"/>
</dbReference>
<dbReference type="KEGG" id="nve:5517148"/>
<comment type="similarity">
    <text evidence="1">Belongs to the dynein light chain Tctex-type family.</text>
</comment>
<organism evidence="3 4">
    <name type="scientific">Nematostella vectensis</name>
    <name type="common">Starlet sea anemone</name>
    <dbReference type="NCBI Taxonomy" id="45351"/>
    <lineage>
        <taxon>Eukaryota</taxon>
        <taxon>Metazoa</taxon>
        <taxon>Cnidaria</taxon>
        <taxon>Anthozoa</taxon>
        <taxon>Hexacorallia</taxon>
        <taxon>Actiniaria</taxon>
        <taxon>Edwardsiidae</taxon>
        <taxon>Nematostella</taxon>
    </lineage>
</organism>
<evidence type="ECO:0000256" key="1">
    <source>
        <dbReference type="ARBA" id="ARBA00005361"/>
    </source>
</evidence>
<dbReference type="AlphaFoldDB" id="A7RTY4"/>
<accession>A7RTY4</accession>
<proteinExistence type="inferred from homology"/>
<evidence type="ECO:0000313" key="4">
    <source>
        <dbReference type="Proteomes" id="UP000001593"/>
    </source>
</evidence>
<name>A7RTY4_NEMVE</name>
<dbReference type="GO" id="GO:0007018">
    <property type="term" value="P:microtubule-based movement"/>
    <property type="evidence" value="ECO:0000318"/>
    <property type="project" value="GO_Central"/>
</dbReference>
<dbReference type="STRING" id="45351.A7RTY4"/>
<dbReference type="Proteomes" id="UP000001593">
    <property type="component" value="Unassembled WGS sequence"/>
</dbReference>
<dbReference type="OMA" id="CHEIART"/>
<dbReference type="OrthoDB" id="10248487at2759"/>
<reference evidence="3 4" key="1">
    <citation type="journal article" date="2007" name="Science">
        <title>Sea anemone genome reveals ancestral eumetazoan gene repertoire and genomic organization.</title>
        <authorList>
            <person name="Putnam N.H."/>
            <person name="Srivastava M."/>
            <person name="Hellsten U."/>
            <person name="Dirks B."/>
            <person name="Chapman J."/>
            <person name="Salamov A."/>
            <person name="Terry A."/>
            <person name="Shapiro H."/>
            <person name="Lindquist E."/>
            <person name="Kapitonov V.V."/>
            <person name="Jurka J."/>
            <person name="Genikhovich G."/>
            <person name="Grigoriev I.V."/>
            <person name="Lucas S.M."/>
            <person name="Steele R.E."/>
            <person name="Finnerty J.R."/>
            <person name="Technau U."/>
            <person name="Martindale M.Q."/>
            <person name="Rokhsar D.S."/>
        </authorList>
    </citation>
    <scope>NUCLEOTIDE SEQUENCE [LARGE SCALE GENOMIC DNA]</scope>
    <source>
        <strain evidence="4">CH2 X CH6</strain>
    </source>
</reference>
<dbReference type="InterPro" id="IPR038586">
    <property type="entry name" value="Tctex-1-like_sf"/>
</dbReference>
<dbReference type="GO" id="GO:0005737">
    <property type="term" value="C:cytoplasm"/>
    <property type="evidence" value="ECO:0000318"/>
    <property type="project" value="GO_Central"/>
</dbReference>
<dbReference type="InterPro" id="IPR005334">
    <property type="entry name" value="Tctex-1-like"/>
</dbReference>
<feature type="region of interest" description="Disordered" evidence="2">
    <location>
        <begin position="1"/>
        <end position="21"/>
    </location>
</feature>
<dbReference type="PANTHER" id="PTHR21255:SF65">
    <property type="entry name" value="TCTEX1 DOMAIN-CONTAINING PROTEIN 2"/>
    <property type="match status" value="1"/>
</dbReference>
<dbReference type="Pfam" id="PF03645">
    <property type="entry name" value="Tctex-1"/>
    <property type="match status" value="1"/>
</dbReference>
<gene>
    <name evidence="3" type="ORF">NEMVEDRAFT_v1g240665</name>
</gene>
<protein>
    <submittedName>
        <fullName evidence="3">Uncharacterized protein</fullName>
    </submittedName>
</protein>
<evidence type="ECO:0000313" key="3">
    <source>
        <dbReference type="EMBL" id="EDO45166.1"/>
    </source>
</evidence>
<keyword evidence="4" id="KW-1185">Reference proteome</keyword>
<dbReference type="GO" id="GO:0005868">
    <property type="term" value="C:cytoplasmic dynein complex"/>
    <property type="evidence" value="ECO:0000318"/>
    <property type="project" value="GO_Central"/>
</dbReference>
<dbReference type="EMBL" id="DS469538">
    <property type="protein sequence ID" value="EDO45166.1"/>
    <property type="molecule type" value="Genomic_DNA"/>
</dbReference>
<evidence type="ECO:0000256" key="2">
    <source>
        <dbReference type="SAM" id="MobiDB-lite"/>
    </source>
</evidence>
<dbReference type="HOGENOM" id="CLU_1300996_0_0_1"/>
<dbReference type="PANTHER" id="PTHR21255">
    <property type="entry name" value="T-COMPLEX-ASSOCIATED-TESTIS-EXPRESSED 1/ DYNEIN LIGHT CHAIN"/>
    <property type="match status" value="1"/>
</dbReference>
<sequence>MSKEVDPRASSSKKKGDHEGTAIGFDSVVNAKMMARRARRRKSLFEPEKVVHDLGTSTLSHADFPIVNPKPANDNKATEITGFDKKVIFEILKEVLDQGFEGLTYEQRDTARLCHEIARTLKERLALLHISEFKLVCTCYATRRAKPCMQLESGCAWDELHCSIDKDGFVEYVFQNEELAVVGTVYGVHCGRKAPVKSKPILRKQRSFSLTD</sequence>
<dbReference type="PhylomeDB" id="A7RTY4"/>
<dbReference type="InParanoid" id="A7RTY4"/>